<gene>
    <name evidence="1" type="ORF">CLOHIR_00353</name>
</gene>
<reference evidence="1 2" key="1">
    <citation type="submission" date="2008-09" db="EMBL/GenBank/DDBJ databases">
        <authorList>
            <person name="Fulton L."/>
            <person name="Clifton S."/>
            <person name="Fulton B."/>
            <person name="Xu J."/>
            <person name="Minx P."/>
            <person name="Pepin K.H."/>
            <person name="Johnson M."/>
            <person name="Thiruvilangam P."/>
            <person name="Bhonagiri V."/>
            <person name="Nash W.E."/>
            <person name="Mardis E.R."/>
            <person name="Wilson R.K."/>
        </authorList>
    </citation>
    <scope>NUCLEOTIDE SEQUENCE [LARGE SCALE GENOMIC DNA]</scope>
    <source>
        <strain evidence="1 2">DSM 13275</strain>
    </source>
</reference>
<reference evidence="1 2" key="2">
    <citation type="submission" date="2008-10" db="EMBL/GenBank/DDBJ databases">
        <title>Draft genome sequence of Clostridium hiranonis (DSM 13275).</title>
        <authorList>
            <person name="Sudarsanam P."/>
            <person name="Ley R."/>
            <person name="Guruge J."/>
            <person name="Turnbaugh P.J."/>
            <person name="Mahowald M."/>
            <person name="Liep D."/>
            <person name="Gordon J."/>
        </authorList>
    </citation>
    <scope>NUCLEOTIDE SEQUENCE [LARGE SCALE GENOMIC DNA]</scope>
    <source>
        <strain evidence="1 2">DSM 13275</strain>
    </source>
</reference>
<protein>
    <submittedName>
        <fullName evidence="1">Uncharacterized protein</fullName>
    </submittedName>
</protein>
<dbReference type="RefSeq" id="WP_006439275.1">
    <property type="nucleotide sequence ID" value="NZ_DS995355.1"/>
</dbReference>
<evidence type="ECO:0000313" key="1">
    <source>
        <dbReference type="EMBL" id="EEA86015.1"/>
    </source>
</evidence>
<dbReference type="HOGENOM" id="CLU_1999926_0_0_9"/>
<name>B6FWV4_PEPHT</name>
<keyword evidence="2" id="KW-1185">Reference proteome</keyword>
<comment type="caution">
    <text evidence="1">The sequence shown here is derived from an EMBL/GenBank/DDBJ whole genome shotgun (WGS) entry which is preliminary data.</text>
</comment>
<evidence type="ECO:0000313" key="2">
    <source>
        <dbReference type="Proteomes" id="UP000003178"/>
    </source>
</evidence>
<dbReference type="Proteomes" id="UP000003178">
    <property type="component" value="Unassembled WGS sequence"/>
</dbReference>
<dbReference type="AlphaFoldDB" id="B6FWV4"/>
<sequence>MIKCNLKVDDKGIEFGNIAVRGNLNDITNNLINIGIHMSTNFVDSVLDGMFEKDVQKKVISTVIKQEILKNLYSMSKGDAKDLLNSASNKFGEERLKEDFKKFMSKLPEEETDGLYEYFESLLK</sequence>
<dbReference type="EMBL" id="ABWP01000011">
    <property type="protein sequence ID" value="EEA86015.1"/>
    <property type="molecule type" value="Genomic_DNA"/>
</dbReference>
<accession>B6FWV4</accession>
<dbReference type="STRING" id="500633.CLOHIR_00353"/>
<organism evidence="1 2">
    <name type="scientific">Peptacetobacter hiranonis (strain DSM 13275 / JCM 10541 / KCTC 15199 / TO-931)</name>
    <name type="common">Clostridium hiranonis</name>
    <dbReference type="NCBI Taxonomy" id="500633"/>
    <lineage>
        <taxon>Bacteria</taxon>
        <taxon>Bacillati</taxon>
        <taxon>Bacillota</taxon>
        <taxon>Clostridia</taxon>
        <taxon>Peptostreptococcales</taxon>
        <taxon>Peptostreptococcaceae</taxon>
        <taxon>Peptacetobacter</taxon>
    </lineage>
</organism>
<proteinExistence type="predicted"/>